<dbReference type="GO" id="GO:0000166">
    <property type="term" value="F:nucleotide binding"/>
    <property type="evidence" value="ECO:0007669"/>
    <property type="project" value="InterPro"/>
</dbReference>
<dbReference type="eggNOG" id="COG0673">
    <property type="taxonomic scope" value="Bacteria"/>
</dbReference>
<dbReference type="InterPro" id="IPR000683">
    <property type="entry name" value="Gfo/Idh/MocA-like_OxRdtase_N"/>
</dbReference>
<dbReference type="Gene3D" id="3.40.50.720">
    <property type="entry name" value="NAD(P)-binding Rossmann-like Domain"/>
    <property type="match status" value="1"/>
</dbReference>
<dbReference type="InterPro" id="IPR051450">
    <property type="entry name" value="Gfo/Idh/MocA_Oxidoreductases"/>
</dbReference>
<reference evidence="5" key="1">
    <citation type="submission" date="2012-02" db="EMBL/GenBank/DDBJ databases">
        <title>The complete genome of Echinicola vietnamensis DSM 17526.</title>
        <authorList>
            <person name="Lucas S."/>
            <person name="Copeland A."/>
            <person name="Lapidus A."/>
            <person name="Glavina del Rio T."/>
            <person name="Dalin E."/>
            <person name="Tice H."/>
            <person name="Bruce D."/>
            <person name="Goodwin L."/>
            <person name="Pitluck S."/>
            <person name="Peters L."/>
            <person name="Ovchinnikova G."/>
            <person name="Teshima H."/>
            <person name="Kyrpides N."/>
            <person name="Mavromatis K."/>
            <person name="Ivanova N."/>
            <person name="Brettin T."/>
            <person name="Detter J.C."/>
            <person name="Han C."/>
            <person name="Larimer F."/>
            <person name="Land M."/>
            <person name="Hauser L."/>
            <person name="Markowitz V."/>
            <person name="Cheng J.-F."/>
            <person name="Hugenholtz P."/>
            <person name="Woyke T."/>
            <person name="Wu D."/>
            <person name="Brambilla E."/>
            <person name="Klenk H.-P."/>
            <person name="Eisen J.A."/>
        </authorList>
    </citation>
    <scope>NUCLEOTIDE SEQUENCE [LARGE SCALE GENOMIC DNA]</scope>
    <source>
        <strain evidence="5">DSM 17526 / LMG 23754 / KMM 6221</strain>
    </source>
</reference>
<evidence type="ECO:0000313" key="5">
    <source>
        <dbReference type="Proteomes" id="UP000010796"/>
    </source>
</evidence>
<dbReference type="InterPro" id="IPR036291">
    <property type="entry name" value="NAD(P)-bd_dom_sf"/>
</dbReference>
<dbReference type="Proteomes" id="UP000010796">
    <property type="component" value="Chromosome"/>
</dbReference>
<dbReference type="PATRIC" id="fig|926556.3.peg.2043"/>
<feature type="domain" description="Gfo/Idh/MocA-like oxidoreductase N-terminal" evidence="2">
    <location>
        <begin position="28"/>
        <end position="145"/>
    </location>
</feature>
<keyword evidence="5" id="KW-1185">Reference proteome</keyword>
<dbReference type="Pfam" id="PF22725">
    <property type="entry name" value="GFO_IDH_MocA_C3"/>
    <property type="match status" value="1"/>
</dbReference>
<proteinExistence type="predicted"/>
<evidence type="ECO:0000259" key="3">
    <source>
        <dbReference type="Pfam" id="PF22725"/>
    </source>
</evidence>
<dbReference type="SUPFAM" id="SSF55347">
    <property type="entry name" value="Glyceraldehyde-3-phosphate dehydrogenase-like, C-terminal domain"/>
    <property type="match status" value="1"/>
</dbReference>
<evidence type="ECO:0000259" key="2">
    <source>
        <dbReference type="Pfam" id="PF01408"/>
    </source>
</evidence>
<organism evidence="4 5">
    <name type="scientific">Echinicola vietnamensis (strain DSM 17526 / LMG 23754 / KMM 6221)</name>
    <dbReference type="NCBI Taxonomy" id="926556"/>
    <lineage>
        <taxon>Bacteria</taxon>
        <taxon>Pseudomonadati</taxon>
        <taxon>Bacteroidota</taxon>
        <taxon>Cytophagia</taxon>
        <taxon>Cytophagales</taxon>
        <taxon>Cyclobacteriaceae</taxon>
        <taxon>Echinicola</taxon>
    </lineage>
</organism>
<dbReference type="Pfam" id="PF01408">
    <property type="entry name" value="GFO_IDH_MocA"/>
    <property type="match status" value="1"/>
</dbReference>
<dbReference type="EMBL" id="CP003346">
    <property type="protein sequence ID" value="AGA78176.1"/>
    <property type="molecule type" value="Genomic_DNA"/>
</dbReference>
<evidence type="ECO:0000313" key="4">
    <source>
        <dbReference type="EMBL" id="AGA78176.1"/>
    </source>
</evidence>
<name>L0FZJ5_ECHVK</name>
<dbReference type="HOGENOM" id="CLU_023194_1_3_10"/>
<dbReference type="SUPFAM" id="SSF51735">
    <property type="entry name" value="NAD(P)-binding Rossmann-fold domains"/>
    <property type="match status" value="1"/>
</dbReference>
<feature type="domain" description="GFO/IDH/MocA-like oxidoreductase" evidence="3">
    <location>
        <begin position="169"/>
        <end position="286"/>
    </location>
</feature>
<dbReference type="InterPro" id="IPR055170">
    <property type="entry name" value="GFO_IDH_MocA-like_dom"/>
</dbReference>
<protein>
    <submittedName>
        <fullName evidence="4">Putative dehydrogenase</fullName>
    </submittedName>
</protein>
<gene>
    <name evidence="4" type="ordered locus">Echvi_1921</name>
</gene>
<feature type="signal peptide" evidence="1">
    <location>
        <begin position="1"/>
        <end position="23"/>
    </location>
</feature>
<feature type="chain" id="PRO_5003942838" evidence="1">
    <location>
        <begin position="24"/>
        <end position="369"/>
    </location>
</feature>
<sequence>MMRMLLPCAVFVYMFLFSFGLHAQETVKFAMVGLSHGHSPWFFEWGKGEDMELVGVYEPDASFSGAFRERYRLPEKLMYSDLVKMLQEVKPDGILVFGPIVDHLEAVKAAAPLGIHVMVEKPLATNLSDAQEMAQLARKHSIHLLTNYETSWYPSTEQAYRFFNGDEAGFGQIRKMVFHHGHEGPKEIGVGPEFLEWLTDPVKNGGGALVDFGCYGANIMTYLMHGESPLAVTAVTKTYKPEIYPNVDDEATVIVDFQNSQGIIQASWNWPFNRKDMEVYGVDGYVITKDEDQLRYSTKGVEEQQMKANADQLGVETNPFEYFRAVIVGERVPAAFSPYTLENNLQVMEILDAAKRSAETGKKVLLNEK</sequence>
<keyword evidence="1" id="KW-0732">Signal</keyword>
<accession>L0FZJ5</accession>
<dbReference type="PANTHER" id="PTHR43377">
    <property type="entry name" value="BILIVERDIN REDUCTASE A"/>
    <property type="match status" value="1"/>
</dbReference>
<dbReference type="Gene3D" id="3.30.360.10">
    <property type="entry name" value="Dihydrodipicolinate Reductase, domain 2"/>
    <property type="match status" value="1"/>
</dbReference>
<dbReference type="PANTHER" id="PTHR43377:SF1">
    <property type="entry name" value="BILIVERDIN REDUCTASE A"/>
    <property type="match status" value="1"/>
</dbReference>
<dbReference type="AlphaFoldDB" id="L0FZJ5"/>
<dbReference type="KEGG" id="evi:Echvi_1921"/>
<dbReference type="STRING" id="926556.Echvi_1921"/>
<evidence type="ECO:0000256" key="1">
    <source>
        <dbReference type="SAM" id="SignalP"/>
    </source>
</evidence>